<gene>
    <name evidence="1" type="ORF">FVF58_42560</name>
</gene>
<dbReference type="NCBIfam" id="NF033572">
    <property type="entry name" value="transpos_ISKra4"/>
    <property type="match status" value="1"/>
</dbReference>
<comment type="caution">
    <text evidence="1">The sequence shown here is derived from an EMBL/GenBank/DDBJ whole genome shotgun (WGS) entry which is preliminary data.</text>
</comment>
<evidence type="ECO:0000313" key="1">
    <source>
        <dbReference type="EMBL" id="KAA0999012.1"/>
    </source>
</evidence>
<name>A0A5B0G718_9BURK</name>
<dbReference type="Proteomes" id="UP000325273">
    <property type="component" value="Unassembled WGS sequence"/>
</dbReference>
<sequence length="467" mass="52356">MQISVQIVVQTEVDEQASVTEIAHFERESFDAGSLGLHLEEAKALLGRLQRSMIDAQAAEAIARLSMCPNCGSRLTVKGHHRLVYRSVFGRLSFDSPRLYQCRCSGRARRSFSPLASCLGERTSPELQYLEAEFAALMSYGLTVRVLEEVLPLEHVLAATTIRRRVATLGHRLESSNAAIAVEQRRYVDLPAGRCAIPQHSSVRAVGIDGGYIRLAGHSSRQDGWFEVIVGKSLRDDGRGHSFAYVHTLEHEPAGRMLAFLAQEGVGADQPVTFLSDGGDTVRRAQIDFGDCGERILDWFHVAMRVQNLEQMIKGLPDRDERPCVDTLIGGLRSAKWHLWHGCPYPALQRLESLGWELATDGSPEETRLLAKLEEFIGYLENNQRFIVNYGDRYRHGEPITSSFVESAVNQVVSKRFVKRQQMAWRPAHAQGLLQVRTAVLNEQLRSCFERWYPTLASNEHAHDIAA</sequence>
<dbReference type="AlphaFoldDB" id="A0A5B0G718"/>
<reference evidence="1 2" key="1">
    <citation type="submission" date="2019-08" db="EMBL/GenBank/DDBJ databases">
        <title>Paraburkholderia sp. DCY113.</title>
        <authorList>
            <person name="Kang J."/>
        </authorList>
    </citation>
    <scope>NUCLEOTIDE SEQUENCE [LARGE SCALE GENOMIC DNA]</scope>
    <source>
        <strain evidence="1 2">DCY113</strain>
    </source>
</reference>
<dbReference type="EMBL" id="VTUZ01000051">
    <property type="protein sequence ID" value="KAA0999012.1"/>
    <property type="molecule type" value="Genomic_DNA"/>
</dbReference>
<dbReference type="RefSeq" id="WP_149675627.1">
    <property type="nucleotide sequence ID" value="NZ_VTUZ01000051.1"/>
</dbReference>
<protein>
    <submittedName>
        <fullName evidence="1">ISKra4 family transposase</fullName>
    </submittedName>
</protein>
<evidence type="ECO:0000313" key="2">
    <source>
        <dbReference type="Proteomes" id="UP000325273"/>
    </source>
</evidence>
<organism evidence="1 2">
    <name type="scientific">Paraburkholderia panacisoli</name>
    <dbReference type="NCBI Taxonomy" id="2603818"/>
    <lineage>
        <taxon>Bacteria</taxon>
        <taxon>Pseudomonadati</taxon>
        <taxon>Pseudomonadota</taxon>
        <taxon>Betaproteobacteria</taxon>
        <taxon>Burkholderiales</taxon>
        <taxon>Burkholderiaceae</taxon>
        <taxon>Paraburkholderia</taxon>
    </lineage>
</organism>
<proteinExistence type="predicted"/>
<keyword evidence="2" id="KW-1185">Reference proteome</keyword>
<accession>A0A5B0G718</accession>